<feature type="transmembrane region" description="Helical" evidence="1">
    <location>
        <begin position="7"/>
        <end position="23"/>
    </location>
</feature>
<sequence>MQGTQRYNWLDVMKLIGIWLMYVTHYDGMGRYGMVGQYTLLGILFFASGFTAFRAEEKTWRNFAKEKFLRLMVPYFVFGVLVLAVRVFLFELTIGEMIQWMKGLLYGARNVCPVAAMWFLPCLFFMELYHETIRRLLKKPALVWICAAVASAAVKLIHEGAVLPWGMDMAARFWIYYAIGDAASLLARSGWLYDNQHKLGWRLTAAVGTALSWYVLYINFYYGLTYFPSLFGVNEPSYFVLSGITFLYECSGIACAFSAALLLQKSKLLCAMGRSTLVLCTTEQLVKILVPPALAAIGLTIPDSGTQVGGNVMAMQAFWMMLASYFVFALPIERYFPWMLGRFKPFSRKEKGKAYSM</sequence>
<protein>
    <recommendedName>
        <fullName evidence="2">Acyltransferase 3 domain-containing protein</fullName>
    </recommendedName>
</protein>
<evidence type="ECO:0000313" key="3">
    <source>
        <dbReference type="EMBL" id="HJB39202.1"/>
    </source>
</evidence>
<keyword evidence="1" id="KW-1133">Transmembrane helix</keyword>
<evidence type="ECO:0000259" key="2">
    <source>
        <dbReference type="Pfam" id="PF01757"/>
    </source>
</evidence>
<dbReference type="AlphaFoldDB" id="A0A9D2M114"/>
<feature type="transmembrane region" description="Helical" evidence="1">
    <location>
        <begin position="169"/>
        <end position="187"/>
    </location>
</feature>
<organism evidence="3 4">
    <name type="scientific">Candidatus Ruthenibacterium avium</name>
    <dbReference type="NCBI Taxonomy" id="2838751"/>
    <lineage>
        <taxon>Bacteria</taxon>
        <taxon>Bacillati</taxon>
        <taxon>Bacillota</taxon>
        <taxon>Clostridia</taxon>
        <taxon>Eubacteriales</taxon>
        <taxon>Oscillospiraceae</taxon>
        <taxon>Ruthenibacterium</taxon>
    </lineage>
</organism>
<gene>
    <name evidence="3" type="ORF">H9943_02260</name>
</gene>
<feature type="transmembrane region" description="Helical" evidence="1">
    <location>
        <begin position="73"/>
        <end position="94"/>
    </location>
</feature>
<keyword evidence="1" id="KW-0472">Membrane</keyword>
<dbReference type="EMBL" id="DWYA01000026">
    <property type="protein sequence ID" value="HJB39202.1"/>
    <property type="molecule type" value="Genomic_DNA"/>
</dbReference>
<dbReference type="Pfam" id="PF01757">
    <property type="entry name" value="Acyl_transf_3"/>
    <property type="match status" value="1"/>
</dbReference>
<feature type="transmembrane region" description="Helical" evidence="1">
    <location>
        <begin position="238"/>
        <end position="263"/>
    </location>
</feature>
<dbReference type="PANTHER" id="PTHR37312">
    <property type="entry name" value="MEMBRANE-BOUND ACYLTRANSFERASE YKRP-RELATED"/>
    <property type="match status" value="1"/>
</dbReference>
<proteinExistence type="predicted"/>
<feature type="transmembrane region" description="Helical" evidence="1">
    <location>
        <begin position="199"/>
        <end position="218"/>
    </location>
</feature>
<evidence type="ECO:0000313" key="4">
    <source>
        <dbReference type="Proteomes" id="UP000824209"/>
    </source>
</evidence>
<comment type="caution">
    <text evidence="3">The sequence shown here is derived from an EMBL/GenBank/DDBJ whole genome shotgun (WGS) entry which is preliminary data.</text>
</comment>
<feature type="domain" description="Acyltransferase 3" evidence="2">
    <location>
        <begin position="8"/>
        <end position="279"/>
    </location>
</feature>
<evidence type="ECO:0000256" key="1">
    <source>
        <dbReference type="SAM" id="Phobius"/>
    </source>
</evidence>
<dbReference type="InterPro" id="IPR002656">
    <property type="entry name" value="Acyl_transf_3_dom"/>
</dbReference>
<dbReference type="Proteomes" id="UP000824209">
    <property type="component" value="Unassembled WGS sequence"/>
</dbReference>
<feature type="transmembrane region" description="Helical" evidence="1">
    <location>
        <begin position="313"/>
        <end position="332"/>
    </location>
</feature>
<feature type="transmembrane region" description="Helical" evidence="1">
    <location>
        <begin position="35"/>
        <end position="53"/>
    </location>
</feature>
<accession>A0A9D2M114</accession>
<dbReference type="PANTHER" id="PTHR37312:SF1">
    <property type="entry name" value="MEMBRANE-BOUND ACYLTRANSFERASE YKRP-RELATED"/>
    <property type="match status" value="1"/>
</dbReference>
<reference evidence="3" key="2">
    <citation type="submission" date="2021-04" db="EMBL/GenBank/DDBJ databases">
        <authorList>
            <person name="Gilroy R."/>
        </authorList>
    </citation>
    <scope>NUCLEOTIDE SEQUENCE</scope>
    <source>
        <strain evidence="3">ChiBcec8-14828</strain>
    </source>
</reference>
<dbReference type="InterPro" id="IPR052734">
    <property type="entry name" value="Nod_factor_acetyltransferase"/>
</dbReference>
<name>A0A9D2M114_9FIRM</name>
<keyword evidence="1" id="KW-0812">Transmembrane</keyword>
<feature type="transmembrane region" description="Helical" evidence="1">
    <location>
        <begin position="141"/>
        <end position="157"/>
    </location>
</feature>
<feature type="transmembrane region" description="Helical" evidence="1">
    <location>
        <begin position="106"/>
        <end position="129"/>
    </location>
</feature>
<reference evidence="3" key="1">
    <citation type="journal article" date="2021" name="PeerJ">
        <title>Extensive microbial diversity within the chicken gut microbiome revealed by metagenomics and culture.</title>
        <authorList>
            <person name="Gilroy R."/>
            <person name="Ravi A."/>
            <person name="Getino M."/>
            <person name="Pursley I."/>
            <person name="Horton D.L."/>
            <person name="Alikhan N.F."/>
            <person name="Baker D."/>
            <person name="Gharbi K."/>
            <person name="Hall N."/>
            <person name="Watson M."/>
            <person name="Adriaenssens E.M."/>
            <person name="Foster-Nyarko E."/>
            <person name="Jarju S."/>
            <person name="Secka A."/>
            <person name="Antonio M."/>
            <person name="Oren A."/>
            <person name="Chaudhuri R.R."/>
            <person name="La Ragione R."/>
            <person name="Hildebrand F."/>
            <person name="Pallen M.J."/>
        </authorList>
    </citation>
    <scope>NUCLEOTIDE SEQUENCE</scope>
    <source>
        <strain evidence="3">ChiBcec8-14828</strain>
    </source>
</reference>
<feature type="transmembrane region" description="Helical" evidence="1">
    <location>
        <begin position="284"/>
        <end position="301"/>
    </location>
</feature>
<dbReference type="GO" id="GO:0016747">
    <property type="term" value="F:acyltransferase activity, transferring groups other than amino-acyl groups"/>
    <property type="evidence" value="ECO:0007669"/>
    <property type="project" value="InterPro"/>
</dbReference>